<dbReference type="InterPro" id="IPR052031">
    <property type="entry name" value="Membrane_Transporter-Flippase"/>
</dbReference>
<protein>
    <submittedName>
        <fullName evidence="8">MATE family efflux transporter</fullName>
    </submittedName>
</protein>
<proteinExistence type="predicted"/>
<evidence type="ECO:0000256" key="3">
    <source>
        <dbReference type="ARBA" id="ARBA00022475"/>
    </source>
</evidence>
<dbReference type="PANTHER" id="PTHR43549">
    <property type="entry name" value="MULTIDRUG RESISTANCE PROTEIN YPNP-RELATED"/>
    <property type="match status" value="1"/>
</dbReference>
<dbReference type="GO" id="GO:0042910">
    <property type="term" value="F:xenobiotic transmembrane transporter activity"/>
    <property type="evidence" value="ECO:0007669"/>
    <property type="project" value="InterPro"/>
</dbReference>
<feature type="transmembrane region" description="Helical" evidence="7">
    <location>
        <begin position="173"/>
        <end position="193"/>
    </location>
</feature>
<keyword evidence="3" id="KW-1003">Cell membrane</keyword>
<feature type="transmembrane region" description="Helical" evidence="7">
    <location>
        <begin position="288"/>
        <end position="307"/>
    </location>
</feature>
<evidence type="ECO:0000313" key="8">
    <source>
        <dbReference type="EMBL" id="HIV98168.1"/>
    </source>
</evidence>
<dbReference type="InterPro" id="IPR048279">
    <property type="entry name" value="MdtK-like"/>
</dbReference>
<dbReference type="CDD" id="cd13144">
    <property type="entry name" value="MATE_like_4"/>
    <property type="match status" value="1"/>
</dbReference>
<reference evidence="8" key="1">
    <citation type="journal article" date="2021" name="PeerJ">
        <title>Extensive microbial diversity within the chicken gut microbiome revealed by metagenomics and culture.</title>
        <authorList>
            <person name="Gilroy R."/>
            <person name="Ravi A."/>
            <person name="Getino M."/>
            <person name="Pursley I."/>
            <person name="Horton D.L."/>
            <person name="Alikhan N.F."/>
            <person name="Baker D."/>
            <person name="Gharbi K."/>
            <person name="Hall N."/>
            <person name="Watson M."/>
            <person name="Adriaenssens E.M."/>
            <person name="Foster-Nyarko E."/>
            <person name="Jarju S."/>
            <person name="Secka A."/>
            <person name="Antonio M."/>
            <person name="Oren A."/>
            <person name="Chaudhuri R.R."/>
            <person name="La Ragione R."/>
            <person name="Hildebrand F."/>
            <person name="Pallen M.J."/>
        </authorList>
    </citation>
    <scope>NUCLEOTIDE SEQUENCE</scope>
    <source>
        <strain evidence="8">Gambia11-129</strain>
    </source>
</reference>
<feature type="transmembrane region" description="Helical" evidence="7">
    <location>
        <begin position="141"/>
        <end position="161"/>
    </location>
</feature>
<evidence type="ECO:0000256" key="7">
    <source>
        <dbReference type="SAM" id="Phobius"/>
    </source>
</evidence>
<dbReference type="PANTHER" id="PTHR43549:SF2">
    <property type="entry name" value="MULTIDRUG RESISTANCE PROTEIN NORM-RELATED"/>
    <property type="match status" value="1"/>
</dbReference>
<organism evidence="8 9">
    <name type="scientific">Candidatus Ornithospirochaeta avicola</name>
    <dbReference type="NCBI Taxonomy" id="2840896"/>
    <lineage>
        <taxon>Bacteria</taxon>
        <taxon>Pseudomonadati</taxon>
        <taxon>Spirochaetota</taxon>
        <taxon>Spirochaetia</taxon>
        <taxon>Spirochaetales</taxon>
        <taxon>Spirochaetaceae</taxon>
        <taxon>Spirochaetaceae incertae sedis</taxon>
        <taxon>Candidatus Ornithospirochaeta</taxon>
    </lineage>
</organism>
<feature type="transmembrane region" description="Helical" evidence="7">
    <location>
        <begin position="319"/>
        <end position="340"/>
    </location>
</feature>
<feature type="transmembrane region" description="Helical" evidence="7">
    <location>
        <begin position="103"/>
        <end position="121"/>
    </location>
</feature>
<feature type="transmembrane region" description="Helical" evidence="7">
    <location>
        <begin position="419"/>
        <end position="441"/>
    </location>
</feature>
<dbReference type="GO" id="GO:0005886">
    <property type="term" value="C:plasma membrane"/>
    <property type="evidence" value="ECO:0007669"/>
    <property type="project" value="UniProtKB-SubCell"/>
</dbReference>
<keyword evidence="2" id="KW-0813">Transport</keyword>
<gene>
    <name evidence="8" type="ORF">IAB12_00065</name>
</gene>
<dbReference type="GO" id="GO:0015297">
    <property type="term" value="F:antiporter activity"/>
    <property type="evidence" value="ECO:0007669"/>
    <property type="project" value="InterPro"/>
</dbReference>
<keyword evidence="5 7" id="KW-1133">Transmembrane helix</keyword>
<dbReference type="NCBIfam" id="TIGR00797">
    <property type="entry name" value="matE"/>
    <property type="match status" value="1"/>
</dbReference>
<dbReference type="Pfam" id="PF01554">
    <property type="entry name" value="MatE"/>
    <property type="match status" value="2"/>
</dbReference>
<feature type="transmembrane region" description="Helical" evidence="7">
    <location>
        <begin position="389"/>
        <end position="413"/>
    </location>
</feature>
<comment type="subcellular location">
    <subcellularLocation>
        <location evidence="1">Cell membrane</location>
        <topology evidence="1">Multi-pass membrane protein</topology>
    </subcellularLocation>
</comment>
<feature type="transmembrane region" description="Helical" evidence="7">
    <location>
        <begin position="199"/>
        <end position="220"/>
    </location>
</feature>
<name>A0A9D1PSY7_9SPIO</name>
<evidence type="ECO:0000256" key="4">
    <source>
        <dbReference type="ARBA" id="ARBA00022692"/>
    </source>
</evidence>
<dbReference type="EMBL" id="DXHU01000001">
    <property type="protein sequence ID" value="HIV98168.1"/>
    <property type="molecule type" value="Genomic_DNA"/>
</dbReference>
<evidence type="ECO:0000256" key="5">
    <source>
        <dbReference type="ARBA" id="ARBA00022989"/>
    </source>
</evidence>
<reference evidence="8" key="2">
    <citation type="submission" date="2021-04" db="EMBL/GenBank/DDBJ databases">
        <authorList>
            <person name="Gilroy R."/>
        </authorList>
    </citation>
    <scope>NUCLEOTIDE SEQUENCE</scope>
    <source>
        <strain evidence="8">Gambia11-129</strain>
    </source>
</reference>
<evidence type="ECO:0000256" key="1">
    <source>
        <dbReference type="ARBA" id="ARBA00004651"/>
    </source>
</evidence>
<dbReference type="InterPro" id="IPR002528">
    <property type="entry name" value="MATE_fam"/>
</dbReference>
<evidence type="ECO:0000256" key="2">
    <source>
        <dbReference type="ARBA" id="ARBA00022448"/>
    </source>
</evidence>
<sequence length="451" mass="49462">MNREENTDKRNIMGYESIGKLIIKISLPIMISMLVQAMYNIVDSIFVSWVSEEALAAVTLAYPLQNLIIAFGIGTAVGVNSLLARKLGEGKEEEASSAARHGLLLAFVTYVVFALFGLFLSRPFLSAFTDSASLLDMADSYAKICLICSFGIFFEITCERIMQATGDSVHPMITQTVGAVFNIIFDPVFIFVFDMGVAGAAIATVMGQILAGALALFFAYRNRFINLRMKGFKARKATVKDIYAVGFPTIITNSIGTLMVSALNGILIAYSMTAVSVFGIYFKLQSFVFMPVFGLSAGLIPIIAYNYGARNRHRITEAVRKGCIIAFAIMAVGFLIFQLAPQLLLKMFNSTAEMDRIGMISFRIISWSFLFAAFSIAIGSSFQATGYGIFTMITSIGRQLVILVPCAYILSALMGLDGVWYAFILSDIIGLALTVILYRIVYKKKIKTLEE</sequence>
<feature type="transmembrane region" description="Helical" evidence="7">
    <location>
        <begin position="360"/>
        <end position="382"/>
    </location>
</feature>
<accession>A0A9D1PSY7</accession>
<feature type="transmembrane region" description="Helical" evidence="7">
    <location>
        <begin position="262"/>
        <end position="282"/>
    </location>
</feature>
<keyword evidence="4 7" id="KW-0812">Transmembrane</keyword>
<dbReference type="PIRSF" id="PIRSF006603">
    <property type="entry name" value="DinF"/>
    <property type="match status" value="1"/>
</dbReference>
<evidence type="ECO:0000313" key="9">
    <source>
        <dbReference type="Proteomes" id="UP000823936"/>
    </source>
</evidence>
<feature type="transmembrane region" description="Helical" evidence="7">
    <location>
        <begin position="62"/>
        <end position="83"/>
    </location>
</feature>
<evidence type="ECO:0000256" key="6">
    <source>
        <dbReference type="ARBA" id="ARBA00023136"/>
    </source>
</evidence>
<dbReference type="Proteomes" id="UP000823936">
    <property type="component" value="Unassembled WGS sequence"/>
</dbReference>
<feature type="transmembrane region" description="Helical" evidence="7">
    <location>
        <begin position="21"/>
        <end position="42"/>
    </location>
</feature>
<comment type="caution">
    <text evidence="8">The sequence shown here is derived from an EMBL/GenBank/DDBJ whole genome shotgun (WGS) entry which is preliminary data.</text>
</comment>
<keyword evidence="6 7" id="KW-0472">Membrane</keyword>
<dbReference type="AlphaFoldDB" id="A0A9D1PSY7"/>